<evidence type="ECO:0000313" key="4">
    <source>
        <dbReference type="Proteomes" id="UP000612456"/>
    </source>
</evidence>
<dbReference type="AlphaFoldDB" id="A0A916YNS1"/>
<evidence type="ECO:0000259" key="2">
    <source>
        <dbReference type="Pfam" id="PF22725"/>
    </source>
</evidence>
<feature type="domain" description="GFO/IDH/MocA-like oxidoreductase" evidence="2">
    <location>
        <begin position="132"/>
        <end position="249"/>
    </location>
</feature>
<reference evidence="3" key="1">
    <citation type="journal article" date="2014" name="Int. J. Syst. Evol. Microbiol.">
        <title>Complete genome sequence of Corynebacterium casei LMG S-19264T (=DSM 44701T), isolated from a smear-ripened cheese.</title>
        <authorList>
            <consortium name="US DOE Joint Genome Institute (JGI-PGF)"/>
            <person name="Walter F."/>
            <person name="Albersmeier A."/>
            <person name="Kalinowski J."/>
            <person name="Ruckert C."/>
        </authorList>
    </citation>
    <scope>NUCLEOTIDE SEQUENCE</scope>
    <source>
        <strain evidence="3">CGMCC 1.15178</strain>
    </source>
</reference>
<dbReference type="PANTHER" id="PTHR43708">
    <property type="entry name" value="CONSERVED EXPRESSED OXIDOREDUCTASE (EUROFUNG)"/>
    <property type="match status" value="1"/>
</dbReference>
<evidence type="ECO:0000313" key="3">
    <source>
        <dbReference type="EMBL" id="GGD53560.1"/>
    </source>
</evidence>
<dbReference type="InterPro" id="IPR051317">
    <property type="entry name" value="Gfo/Idh/MocA_oxidoreduct"/>
</dbReference>
<dbReference type="PANTHER" id="PTHR43708:SF8">
    <property type="entry name" value="OXIDOREDUCTASE"/>
    <property type="match status" value="1"/>
</dbReference>
<protein>
    <submittedName>
        <fullName evidence="3">Oxidoreductase</fullName>
    </submittedName>
</protein>
<sequence>MKLLKVGIIGQGRSGHDIHAKTLKGLPELFEIAAVSDYEVSYRKRAEEEFGCEAYEDYKQLFEREDLDLIVNASPSHLHVPITLECLEHGFHVLCEKPLARTAEEVDTLIDAASRAGKLLTIFQQSRYSPAFQQIMEVVGSGVLGRIVQVSISFNGFARRWDWQTLQANNGGNLLNTGPHPLDQALQLFGTDSMPEIMCFMDRVNTFGDAEDYVKLIMHKNNHPLLDLEITSCDAYPGTTYRIQAQYGGISGTGTKLNWKYFRPEEAPEQQLIRTPLKHADGSPAYGSETLPWIEKQWELPEEQKDMLGHVCRTFYGKLHAALVNGEPLDITPQQVRQQIAVIEECHRQNPLPRL</sequence>
<dbReference type="SUPFAM" id="SSF51735">
    <property type="entry name" value="NAD(P)-binding Rossmann-fold domains"/>
    <property type="match status" value="1"/>
</dbReference>
<dbReference type="InterPro" id="IPR055170">
    <property type="entry name" value="GFO_IDH_MocA-like_dom"/>
</dbReference>
<name>A0A916YNS1_9BACL</name>
<dbReference type="Pfam" id="PF01408">
    <property type="entry name" value="GFO_IDH_MocA"/>
    <property type="match status" value="1"/>
</dbReference>
<comment type="caution">
    <text evidence="3">The sequence shown here is derived from an EMBL/GenBank/DDBJ whole genome shotgun (WGS) entry which is preliminary data.</text>
</comment>
<feature type="domain" description="Gfo/Idh/MocA-like oxidoreductase N-terminal" evidence="1">
    <location>
        <begin position="4"/>
        <end position="122"/>
    </location>
</feature>
<reference evidence="3" key="2">
    <citation type="submission" date="2020-09" db="EMBL/GenBank/DDBJ databases">
        <authorList>
            <person name="Sun Q."/>
            <person name="Zhou Y."/>
        </authorList>
    </citation>
    <scope>NUCLEOTIDE SEQUENCE</scope>
    <source>
        <strain evidence="3">CGMCC 1.15178</strain>
    </source>
</reference>
<gene>
    <name evidence="3" type="ORF">GCM10010911_08900</name>
</gene>
<dbReference type="Gene3D" id="3.30.360.10">
    <property type="entry name" value="Dihydrodipicolinate Reductase, domain 2"/>
    <property type="match status" value="1"/>
</dbReference>
<keyword evidence="4" id="KW-1185">Reference proteome</keyword>
<accession>A0A916YNS1</accession>
<dbReference type="GO" id="GO:0000166">
    <property type="term" value="F:nucleotide binding"/>
    <property type="evidence" value="ECO:0007669"/>
    <property type="project" value="InterPro"/>
</dbReference>
<organism evidence="3 4">
    <name type="scientific">Paenibacillus nasutitermitis</name>
    <dbReference type="NCBI Taxonomy" id="1652958"/>
    <lineage>
        <taxon>Bacteria</taxon>
        <taxon>Bacillati</taxon>
        <taxon>Bacillota</taxon>
        <taxon>Bacilli</taxon>
        <taxon>Bacillales</taxon>
        <taxon>Paenibacillaceae</taxon>
        <taxon>Paenibacillus</taxon>
    </lineage>
</organism>
<dbReference type="InterPro" id="IPR000683">
    <property type="entry name" value="Gfo/Idh/MocA-like_OxRdtase_N"/>
</dbReference>
<dbReference type="RefSeq" id="WP_188989482.1">
    <property type="nucleotide sequence ID" value="NZ_BMHP01000001.1"/>
</dbReference>
<evidence type="ECO:0000259" key="1">
    <source>
        <dbReference type="Pfam" id="PF01408"/>
    </source>
</evidence>
<dbReference type="Gene3D" id="3.40.50.720">
    <property type="entry name" value="NAD(P)-binding Rossmann-like Domain"/>
    <property type="match status" value="1"/>
</dbReference>
<proteinExistence type="predicted"/>
<dbReference type="InterPro" id="IPR036291">
    <property type="entry name" value="NAD(P)-bd_dom_sf"/>
</dbReference>
<dbReference type="EMBL" id="BMHP01000001">
    <property type="protein sequence ID" value="GGD53560.1"/>
    <property type="molecule type" value="Genomic_DNA"/>
</dbReference>
<dbReference type="SUPFAM" id="SSF55347">
    <property type="entry name" value="Glyceraldehyde-3-phosphate dehydrogenase-like, C-terminal domain"/>
    <property type="match status" value="1"/>
</dbReference>
<dbReference type="Proteomes" id="UP000612456">
    <property type="component" value="Unassembled WGS sequence"/>
</dbReference>
<dbReference type="Pfam" id="PF22725">
    <property type="entry name" value="GFO_IDH_MocA_C3"/>
    <property type="match status" value="1"/>
</dbReference>